<proteinExistence type="predicted"/>
<organism evidence="1 2">
    <name type="scientific">Bacillus salipaludis</name>
    <dbReference type="NCBI Taxonomy" id="2547811"/>
    <lineage>
        <taxon>Bacteria</taxon>
        <taxon>Bacillati</taxon>
        <taxon>Bacillota</taxon>
        <taxon>Bacilli</taxon>
        <taxon>Bacillales</taxon>
        <taxon>Bacillaceae</taxon>
        <taxon>Bacillus</taxon>
    </lineage>
</organism>
<comment type="caution">
    <text evidence="1">The sequence shown here is derived from an EMBL/GenBank/DDBJ whole genome shotgun (WGS) entry which is preliminary data.</text>
</comment>
<protein>
    <submittedName>
        <fullName evidence="1">Uncharacterized protein</fullName>
    </submittedName>
</protein>
<dbReference type="EMBL" id="JBJHQH010000021">
    <property type="protein sequence ID" value="MFK9094217.1"/>
    <property type="molecule type" value="Genomic_DNA"/>
</dbReference>
<reference evidence="1 2" key="1">
    <citation type="submission" date="2024-11" db="EMBL/GenBank/DDBJ databases">
        <authorList>
            <person name="Lucas J.A."/>
        </authorList>
    </citation>
    <scope>NUCLEOTIDE SEQUENCE [LARGE SCALE GENOMIC DNA]</scope>
    <source>
        <strain evidence="1 2">Z 5.4</strain>
    </source>
</reference>
<keyword evidence="2" id="KW-1185">Reference proteome</keyword>
<dbReference type="RefSeq" id="WP_406582693.1">
    <property type="nucleotide sequence ID" value="NZ_JBJHQH010000021.1"/>
</dbReference>
<accession>A0ABW8RL17</accession>
<evidence type="ECO:0000313" key="1">
    <source>
        <dbReference type="EMBL" id="MFK9094217.1"/>
    </source>
</evidence>
<sequence length="75" mass="8638">MVPGEKKNFVLIPFLGLIEVGDTKKETMERIERARADKEIADKKTLRRLRKTFPDLAIDEDGLSLKVIPQEDEEL</sequence>
<dbReference type="Proteomes" id="UP001623041">
    <property type="component" value="Unassembled WGS sequence"/>
</dbReference>
<gene>
    <name evidence="1" type="ORF">ACJEBI_22425</name>
</gene>
<name>A0ABW8RL17_9BACI</name>
<evidence type="ECO:0000313" key="2">
    <source>
        <dbReference type="Proteomes" id="UP001623041"/>
    </source>
</evidence>